<dbReference type="EMBL" id="JANJQO010000287">
    <property type="protein sequence ID" value="KAJ2979403.1"/>
    <property type="molecule type" value="Genomic_DNA"/>
</dbReference>
<reference evidence="1" key="1">
    <citation type="submission" date="2022-08" db="EMBL/GenBank/DDBJ databases">
        <title>Genome Sequence of Lecanicillium fungicola.</title>
        <authorList>
            <person name="Buettner E."/>
        </authorList>
    </citation>
    <scope>NUCLEOTIDE SEQUENCE</scope>
    <source>
        <strain evidence="1">Babe33</strain>
    </source>
</reference>
<evidence type="ECO:0000313" key="1">
    <source>
        <dbReference type="EMBL" id="KAJ2979403.1"/>
    </source>
</evidence>
<protein>
    <submittedName>
        <fullName evidence="1">Uncharacterized protein</fullName>
    </submittedName>
</protein>
<gene>
    <name evidence="1" type="ORF">NQ176_g3273</name>
</gene>
<evidence type="ECO:0000313" key="2">
    <source>
        <dbReference type="Proteomes" id="UP001143910"/>
    </source>
</evidence>
<organism evidence="1 2">
    <name type="scientific">Zarea fungicola</name>
    <dbReference type="NCBI Taxonomy" id="93591"/>
    <lineage>
        <taxon>Eukaryota</taxon>
        <taxon>Fungi</taxon>
        <taxon>Dikarya</taxon>
        <taxon>Ascomycota</taxon>
        <taxon>Pezizomycotina</taxon>
        <taxon>Sordariomycetes</taxon>
        <taxon>Hypocreomycetidae</taxon>
        <taxon>Hypocreales</taxon>
        <taxon>Cordycipitaceae</taxon>
        <taxon>Zarea</taxon>
    </lineage>
</organism>
<dbReference type="Proteomes" id="UP001143910">
    <property type="component" value="Unassembled WGS sequence"/>
</dbReference>
<comment type="caution">
    <text evidence="1">The sequence shown here is derived from an EMBL/GenBank/DDBJ whole genome shotgun (WGS) entry which is preliminary data.</text>
</comment>
<proteinExistence type="predicted"/>
<name>A0ACC1NKS0_9HYPO</name>
<sequence>MNSFELAVAAEARRLAQTGTVALRNVAVEAQRRVLARISARKDAAFEVQRRFEAEAAARRDAMKSSPQYGPALNNVRSDRITTENCPDGPVLNLLSFELSEGVDLSDGATAPGKLFKAAMEYVRTIPGSVEIKLARETQNFCILSLWDSPLSWSSFQKSVGFTRIAPLVTHDIANRSMMLPRLQRSFSSKAARFLWRIEIIFQADLDSNARSRFESQVSAVVGGFSTGACREFASGWIEHNVPYTRFPISEEDIPARTECTYLILYESAEDNDAERDISELRQRIGLVTLSPGVEKKFSISPQMTYQDTHEPPSLKSEPPSLDSVPVQSQAGTLAGALQRGIRRSTRNEQMEVVTAQLTEYKCYPTDPYTLSQAQHLYMRSSIYTALWRLGTGPNRDLVLPEPYVVDITWLKTRSSLDMIKRRVAKMLNYRIRQLVGYHSGFWVRVADSAQEFAVFTGIYLNLEEPI</sequence>
<keyword evidence="2" id="KW-1185">Reference proteome</keyword>
<accession>A0ACC1NKS0</accession>